<reference evidence="2 3" key="1">
    <citation type="submission" date="2018-06" db="EMBL/GenBank/DDBJ databases">
        <title>Genomic Encyclopedia of Type Strains, Phase IV (KMG-IV): sequencing the most valuable type-strain genomes for metagenomic binning, comparative biology and taxonomic classification.</title>
        <authorList>
            <person name="Goeker M."/>
        </authorList>
    </citation>
    <scope>NUCLEOTIDE SEQUENCE [LARGE SCALE GENOMIC DNA]</scope>
    <source>
        <strain evidence="2 3">DSM 45521</strain>
    </source>
</reference>
<dbReference type="InterPro" id="IPR029058">
    <property type="entry name" value="AB_hydrolase_fold"/>
</dbReference>
<dbReference type="SUPFAM" id="SSF53474">
    <property type="entry name" value="alpha/beta-Hydrolases"/>
    <property type="match status" value="1"/>
</dbReference>
<evidence type="ECO:0000256" key="1">
    <source>
        <dbReference type="ARBA" id="ARBA00022801"/>
    </source>
</evidence>
<name>A0A318RQ86_WILLI</name>
<dbReference type="SMART" id="SM01110">
    <property type="entry name" value="Cutinase"/>
    <property type="match status" value="1"/>
</dbReference>
<organism evidence="2 3">
    <name type="scientific">Williamsia limnetica</name>
    <dbReference type="NCBI Taxonomy" id="882452"/>
    <lineage>
        <taxon>Bacteria</taxon>
        <taxon>Bacillati</taxon>
        <taxon>Actinomycetota</taxon>
        <taxon>Actinomycetes</taxon>
        <taxon>Mycobacteriales</taxon>
        <taxon>Nocardiaceae</taxon>
        <taxon>Williamsia</taxon>
    </lineage>
</organism>
<keyword evidence="3" id="KW-1185">Reference proteome</keyword>
<dbReference type="GO" id="GO:0016787">
    <property type="term" value="F:hydrolase activity"/>
    <property type="evidence" value="ECO:0007669"/>
    <property type="project" value="UniProtKB-KW"/>
</dbReference>
<accession>A0A318RQ86</accession>
<gene>
    <name evidence="2" type="ORF">DFR67_11480</name>
</gene>
<dbReference type="OrthoDB" id="4774619at2"/>
<dbReference type="RefSeq" id="WP_110471627.1">
    <property type="nucleotide sequence ID" value="NZ_QJSP01000014.1"/>
</dbReference>
<evidence type="ECO:0000313" key="3">
    <source>
        <dbReference type="Proteomes" id="UP000247591"/>
    </source>
</evidence>
<sequence>MATVTVLTVGGTGESYPGDARPEVSGLLADVTGRLDDRFHSRWVGYPASYGPVPVAGGMSYRESVRVGADGLGTMLDLTEGPVMLIGYSQGCAVIRELLAGADPYPAVVAVGLVADPHQPLGVVAGCEGSGLAGEGKALPSGLPTMWIAHPDDVICNASDDSLLRDVADITAAMSIRNLTLWLRSVWLVLISNGFQNAARTSVRPRQWRRDLRRLRVVVYEIAGYLPTRLMLGGLKVVNRRGGRHTAYAAEPMVGSDLTGCQTLAQWLQVQATFMAGQTADRDAA</sequence>
<dbReference type="Gene3D" id="3.40.50.1820">
    <property type="entry name" value="alpha/beta hydrolase"/>
    <property type="match status" value="1"/>
</dbReference>
<dbReference type="Proteomes" id="UP000247591">
    <property type="component" value="Unassembled WGS sequence"/>
</dbReference>
<dbReference type="EMBL" id="QJSP01000014">
    <property type="protein sequence ID" value="PYE13983.1"/>
    <property type="molecule type" value="Genomic_DNA"/>
</dbReference>
<evidence type="ECO:0000313" key="2">
    <source>
        <dbReference type="EMBL" id="PYE13983.1"/>
    </source>
</evidence>
<proteinExistence type="predicted"/>
<comment type="caution">
    <text evidence="2">The sequence shown here is derived from an EMBL/GenBank/DDBJ whole genome shotgun (WGS) entry which is preliminary data.</text>
</comment>
<dbReference type="InterPro" id="IPR000675">
    <property type="entry name" value="Cutinase/axe"/>
</dbReference>
<dbReference type="AlphaFoldDB" id="A0A318RQ86"/>
<keyword evidence="1" id="KW-0378">Hydrolase</keyword>
<protein>
    <submittedName>
        <fullName evidence="2">PE-PPE domain-containing protein</fullName>
    </submittedName>
</protein>